<keyword evidence="2 5" id="KW-0479">Metal-binding</keyword>
<feature type="domain" description="Fe2OG dioxygenase" evidence="6">
    <location>
        <begin position="191"/>
        <end position="291"/>
    </location>
</feature>
<gene>
    <name evidence="7" type="ORF">FCM35_KLT13155</name>
</gene>
<dbReference type="InterPro" id="IPR050295">
    <property type="entry name" value="Plant_2OG-oxidoreductases"/>
</dbReference>
<keyword evidence="4 5" id="KW-0408">Iron</keyword>
<evidence type="ECO:0000256" key="2">
    <source>
        <dbReference type="ARBA" id="ARBA00022723"/>
    </source>
</evidence>
<evidence type="ECO:0000256" key="3">
    <source>
        <dbReference type="ARBA" id="ARBA00023002"/>
    </source>
</evidence>
<name>A0A833QP79_9POAL</name>
<evidence type="ECO:0000259" key="6">
    <source>
        <dbReference type="PROSITE" id="PS51471"/>
    </source>
</evidence>
<evidence type="ECO:0000256" key="4">
    <source>
        <dbReference type="ARBA" id="ARBA00023004"/>
    </source>
</evidence>
<keyword evidence="3 5" id="KW-0560">Oxidoreductase</keyword>
<dbReference type="EMBL" id="SWLB01000024">
    <property type="protein sequence ID" value="KAF3323166.1"/>
    <property type="molecule type" value="Genomic_DNA"/>
</dbReference>
<dbReference type="OrthoDB" id="406156at2759"/>
<dbReference type="InterPro" id="IPR005123">
    <property type="entry name" value="Oxoglu/Fe-dep_dioxygenase_dom"/>
</dbReference>
<evidence type="ECO:0000256" key="1">
    <source>
        <dbReference type="ARBA" id="ARBA00008056"/>
    </source>
</evidence>
<dbReference type="Proteomes" id="UP000623129">
    <property type="component" value="Unassembled WGS sequence"/>
</dbReference>
<dbReference type="GO" id="GO:0051213">
    <property type="term" value="F:dioxygenase activity"/>
    <property type="evidence" value="ECO:0007669"/>
    <property type="project" value="UniProtKB-KW"/>
</dbReference>
<comment type="caution">
    <text evidence="7">The sequence shown here is derived from an EMBL/GenBank/DDBJ whole genome shotgun (WGS) entry which is preliminary data.</text>
</comment>
<protein>
    <submittedName>
        <fullName evidence="7">Hyoscyamine 6-dioxygenase</fullName>
    </submittedName>
</protein>
<dbReference type="InterPro" id="IPR027443">
    <property type="entry name" value="IPNS-like_sf"/>
</dbReference>
<evidence type="ECO:0000313" key="7">
    <source>
        <dbReference type="EMBL" id="KAF3323166.1"/>
    </source>
</evidence>
<dbReference type="SUPFAM" id="SSF51197">
    <property type="entry name" value="Clavaminate synthase-like"/>
    <property type="match status" value="1"/>
</dbReference>
<evidence type="ECO:0000256" key="5">
    <source>
        <dbReference type="RuleBase" id="RU003682"/>
    </source>
</evidence>
<dbReference type="AlphaFoldDB" id="A0A833QP79"/>
<dbReference type="Gene3D" id="2.60.120.330">
    <property type="entry name" value="B-lactam Antibiotic, Isopenicillin N Synthase, Chain"/>
    <property type="match status" value="1"/>
</dbReference>
<dbReference type="InterPro" id="IPR026992">
    <property type="entry name" value="DIOX_N"/>
</dbReference>
<dbReference type="InterPro" id="IPR044861">
    <property type="entry name" value="IPNS-like_FE2OG_OXY"/>
</dbReference>
<keyword evidence="8" id="KW-1185">Reference proteome</keyword>
<proteinExistence type="inferred from homology"/>
<dbReference type="Pfam" id="PF14226">
    <property type="entry name" value="DIOX_N"/>
    <property type="match status" value="1"/>
</dbReference>
<comment type="similarity">
    <text evidence="1 5">Belongs to the iron/ascorbate-dependent oxidoreductase family.</text>
</comment>
<dbReference type="PROSITE" id="PS51471">
    <property type="entry name" value="FE2OG_OXY"/>
    <property type="match status" value="1"/>
</dbReference>
<organism evidence="7 8">
    <name type="scientific">Carex littledalei</name>
    <dbReference type="NCBI Taxonomy" id="544730"/>
    <lineage>
        <taxon>Eukaryota</taxon>
        <taxon>Viridiplantae</taxon>
        <taxon>Streptophyta</taxon>
        <taxon>Embryophyta</taxon>
        <taxon>Tracheophyta</taxon>
        <taxon>Spermatophyta</taxon>
        <taxon>Magnoliopsida</taxon>
        <taxon>Liliopsida</taxon>
        <taxon>Poales</taxon>
        <taxon>Cyperaceae</taxon>
        <taxon>Cyperoideae</taxon>
        <taxon>Cariceae</taxon>
        <taxon>Carex</taxon>
        <taxon>Carex subgen. Euthyceras</taxon>
    </lineage>
</organism>
<sequence length="342" mass="39189">MELLSNQPRYDTVPDKYIFPPEKRPVNNVVNPSINLPVIDLRGGCIDSDIGRDEIIRDIMKAGKEFGFFQVINHGIQAKTLNDMLQVCENFFKMPAEEKKRYYSDDMSRAFFLNSSTQYDQSETRYWRDYMRISCYPIEEFIDQWPENPENFRAVLSEYTVRVREIASKLLKLIAEGFGLDRDYFCGDLSNGTKMKVNYYPPCPDPSLTMGLLPHCDRQLITVLAQGTAACGLQAKYKEGWIDVKPIPNAFVINFGHQLEIITNGVLKSVEHRAITNSGAARTSVAVFIMPDMESFISPAKEMVNEENPPLYKSFVFKDFLRIYTDLSAKRVDVMEAFKING</sequence>
<accession>A0A833QP79</accession>
<reference evidence="7" key="1">
    <citation type="submission" date="2020-01" db="EMBL/GenBank/DDBJ databases">
        <title>Genome sequence of Kobresia littledalei, the first chromosome-level genome in the family Cyperaceae.</title>
        <authorList>
            <person name="Qu G."/>
        </authorList>
    </citation>
    <scope>NUCLEOTIDE SEQUENCE</scope>
    <source>
        <strain evidence="7">C.B.Clarke</strain>
        <tissue evidence="7">Leaf</tissue>
    </source>
</reference>
<dbReference type="PANTHER" id="PTHR47991">
    <property type="entry name" value="OXOGLUTARATE/IRON-DEPENDENT DIOXYGENASE"/>
    <property type="match status" value="1"/>
</dbReference>
<evidence type="ECO:0000313" key="8">
    <source>
        <dbReference type="Proteomes" id="UP000623129"/>
    </source>
</evidence>
<dbReference type="GO" id="GO:0046872">
    <property type="term" value="F:metal ion binding"/>
    <property type="evidence" value="ECO:0007669"/>
    <property type="project" value="UniProtKB-KW"/>
</dbReference>
<keyword evidence="7" id="KW-0223">Dioxygenase</keyword>
<dbReference type="Pfam" id="PF03171">
    <property type="entry name" value="2OG-FeII_Oxy"/>
    <property type="match status" value="1"/>
</dbReference>